<dbReference type="NCBIfam" id="TIGR03054">
    <property type="entry name" value="photo_alph_chp1"/>
    <property type="match status" value="1"/>
</dbReference>
<dbReference type="EMBL" id="JAIGNO010000010">
    <property type="protein sequence ID" value="MBX7483539.1"/>
    <property type="molecule type" value="Genomic_DNA"/>
</dbReference>
<name>A0ABS7JCH3_9SPHN</name>
<sequence length="157" mass="16551">MSDHHHNEEIPKGPLVMIAGLALLSFAFASATSAGLIARDAVPSEARAETGAVATSERHLYFHDEHDGGVRIEDASSGAVVALIQPGTGGFIRTTMRSLVHVRRSKGIGPETPFLLTEWDNGTLSLSDSETGKSIELGSFGPDNRQAFAVLLEGAEA</sequence>
<evidence type="ECO:0000313" key="3">
    <source>
        <dbReference type="Proteomes" id="UP000755104"/>
    </source>
</evidence>
<feature type="transmembrane region" description="Helical" evidence="1">
    <location>
        <begin position="15"/>
        <end position="38"/>
    </location>
</feature>
<evidence type="ECO:0000313" key="2">
    <source>
        <dbReference type="EMBL" id="MBX7483539.1"/>
    </source>
</evidence>
<comment type="caution">
    <text evidence="2">The sequence shown here is derived from an EMBL/GenBank/DDBJ whole genome shotgun (WGS) entry which is preliminary data.</text>
</comment>
<keyword evidence="1" id="KW-0472">Membrane</keyword>
<dbReference type="InterPro" id="IPR017495">
    <property type="entry name" value="PuhC"/>
</dbReference>
<organism evidence="2 3">
    <name type="scientific">Qipengyuania qiaonensis</name>
    <dbReference type="NCBI Taxonomy" id="2867240"/>
    <lineage>
        <taxon>Bacteria</taxon>
        <taxon>Pseudomonadati</taxon>
        <taxon>Pseudomonadota</taxon>
        <taxon>Alphaproteobacteria</taxon>
        <taxon>Sphingomonadales</taxon>
        <taxon>Erythrobacteraceae</taxon>
        <taxon>Qipengyuania</taxon>
    </lineage>
</organism>
<gene>
    <name evidence="2" type="ORF">K3174_13470</name>
</gene>
<protein>
    <submittedName>
        <fullName evidence="2">Photosynthetic complex assembly protein</fullName>
    </submittedName>
</protein>
<reference evidence="2 3" key="1">
    <citation type="submission" date="2021-08" db="EMBL/GenBank/DDBJ databases">
        <title>Comparative Genomics Analysis of the Genus Qipengyuania Reveals Extensive Genetic Diversity and Metabolic Versatility, Including the Description of Fifteen Novel Species.</title>
        <authorList>
            <person name="Liu Y."/>
        </authorList>
    </citation>
    <scope>NUCLEOTIDE SEQUENCE [LARGE SCALE GENOMIC DNA]</scope>
    <source>
        <strain evidence="2 3">6D47A</strain>
    </source>
</reference>
<proteinExistence type="predicted"/>
<keyword evidence="3" id="KW-1185">Reference proteome</keyword>
<dbReference type="Proteomes" id="UP000755104">
    <property type="component" value="Unassembled WGS sequence"/>
</dbReference>
<evidence type="ECO:0000256" key="1">
    <source>
        <dbReference type="SAM" id="Phobius"/>
    </source>
</evidence>
<keyword evidence="1" id="KW-0812">Transmembrane</keyword>
<dbReference type="RefSeq" id="WP_221559421.1">
    <property type="nucleotide sequence ID" value="NZ_JAIGNO010000010.1"/>
</dbReference>
<accession>A0ABS7JCH3</accession>
<keyword evidence="1" id="KW-1133">Transmembrane helix</keyword>